<dbReference type="OrthoDB" id="9805976at2"/>
<proteinExistence type="predicted"/>
<evidence type="ECO:0000256" key="2">
    <source>
        <dbReference type="ARBA" id="ARBA00022643"/>
    </source>
</evidence>
<keyword evidence="2" id="KW-0288">FMN</keyword>
<evidence type="ECO:0000259" key="3">
    <source>
        <dbReference type="Pfam" id="PF03358"/>
    </source>
</evidence>
<feature type="domain" description="NADPH-dependent FMN reductase-like" evidence="3">
    <location>
        <begin position="1"/>
        <end position="104"/>
    </location>
</feature>
<evidence type="ECO:0000256" key="1">
    <source>
        <dbReference type="ARBA" id="ARBA00022630"/>
    </source>
</evidence>
<dbReference type="PANTHER" id="PTHR43278:SF2">
    <property type="entry name" value="IRON-SULFUR FLAVOPROTEIN"/>
    <property type="match status" value="1"/>
</dbReference>
<keyword evidence="1" id="KW-0285">Flavoprotein</keyword>
<dbReference type="Gene3D" id="3.40.50.360">
    <property type="match status" value="1"/>
</dbReference>
<sequence length="253" mass="28502">MKITVINGSPKGKDSNTNIMVTAFLKGAKRAGATTVNIFLAEKEIKHCLGCFSCWFVNPGQCVIKDDISDIIAQGEGTDILILATPLKYANISSMLKVFIERMLVLCNPYFEITPIGIRHPKKIAAAEAQSSFYRSKLVMMANGALSTRDHFQIISKWVNKLAFYNHTEVLGEIYAPQGLLLNTQDKELRPIIDNYLQLLEQAGQELVTMNRLSDQTAKSLEQNFIPTDIYVKQVNSLFDNLLDKLEHPYSRW</sequence>
<accession>A0A1L5F9M8</accession>
<dbReference type="RefSeq" id="WP_073539337.1">
    <property type="nucleotide sequence ID" value="NZ_CP018335.1"/>
</dbReference>
<dbReference type="InterPro" id="IPR051796">
    <property type="entry name" value="ISF_SsuE-like"/>
</dbReference>
<dbReference type="Pfam" id="PF03358">
    <property type="entry name" value="FMN_red"/>
    <property type="match status" value="1"/>
</dbReference>
<protein>
    <submittedName>
        <fullName evidence="4">Iron-sulfur protein</fullName>
    </submittedName>
</protein>
<organism evidence="4 5">
    <name type="scientific">Clostridium kluyveri</name>
    <dbReference type="NCBI Taxonomy" id="1534"/>
    <lineage>
        <taxon>Bacteria</taxon>
        <taxon>Bacillati</taxon>
        <taxon>Bacillota</taxon>
        <taxon>Clostridia</taxon>
        <taxon>Eubacteriales</taxon>
        <taxon>Clostridiaceae</taxon>
        <taxon>Clostridium</taxon>
    </lineage>
</organism>
<dbReference type="GO" id="GO:0016491">
    <property type="term" value="F:oxidoreductase activity"/>
    <property type="evidence" value="ECO:0007669"/>
    <property type="project" value="InterPro"/>
</dbReference>
<dbReference type="InterPro" id="IPR029039">
    <property type="entry name" value="Flavoprotein-like_sf"/>
</dbReference>
<dbReference type="SUPFAM" id="SSF52218">
    <property type="entry name" value="Flavoproteins"/>
    <property type="match status" value="1"/>
</dbReference>
<evidence type="ECO:0000313" key="5">
    <source>
        <dbReference type="Proteomes" id="UP000184604"/>
    </source>
</evidence>
<dbReference type="InterPro" id="IPR005025">
    <property type="entry name" value="FMN_Rdtase-like_dom"/>
</dbReference>
<evidence type="ECO:0000313" key="4">
    <source>
        <dbReference type="EMBL" id="APM39721.1"/>
    </source>
</evidence>
<gene>
    <name evidence="4" type="ORF">BS101_13750</name>
</gene>
<reference evidence="4 5" key="1">
    <citation type="submission" date="2016-12" db="EMBL/GenBank/DDBJ databases">
        <title>Complete genome sequence of Clostridium kluyveri JZZ isolated from the pit mud of a Chinese flavor liquor-making factory.</title>
        <authorList>
            <person name="Wang Y."/>
        </authorList>
    </citation>
    <scope>NUCLEOTIDE SEQUENCE [LARGE SCALE GENOMIC DNA]</scope>
    <source>
        <strain evidence="4 5">JZZ</strain>
    </source>
</reference>
<dbReference type="PANTHER" id="PTHR43278">
    <property type="entry name" value="NAD(P)H-DEPENDENT FMN-CONTAINING OXIDOREDUCTASE YWQN-RELATED"/>
    <property type="match status" value="1"/>
</dbReference>
<dbReference type="Proteomes" id="UP000184604">
    <property type="component" value="Chromosome"/>
</dbReference>
<name>A0A1L5F9M8_CLOKL</name>
<dbReference type="EMBL" id="CP018335">
    <property type="protein sequence ID" value="APM39721.1"/>
    <property type="molecule type" value="Genomic_DNA"/>
</dbReference>
<dbReference type="AlphaFoldDB" id="A0A1L5F9M8"/>